<dbReference type="Proteomes" id="UP001327093">
    <property type="component" value="Unassembled WGS sequence"/>
</dbReference>
<organism evidence="1 2">
    <name type="scientific">Saccharopolyspora mangrovi</name>
    <dbReference type="NCBI Taxonomy" id="3082379"/>
    <lineage>
        <taxon>Bacteria</taxon>
        <taxon>Bacillati</taxon>
        <taxon>Actinomycetota</taxon>
        <taxon>Actinomycetes</taxon>
        <taxon>Pseudonocardiales</taxon>
        <taxon>Pseudonocardiaceae</taxon>
        <taxon>Saccharopolyspora</taxon>
    </lineage>
</organism>
<sequence length="40" mass="4336">MGDVVELSLDAVIQITFQLRTVMAEVAERGVPRVVHPTTG</sequence>
<dbReference type="RefSeq" id="WP_324265159.1">
    <property type="nucleotide sequence ID" value="NZ_JAWLNX010000005.1"/>
</dbReference>
<protein>
    <submittedName>
        <fullName evidence="1">Uncharacterized protein</fullName>
    </submittedName>
</protein>
<name>A0ABU6A7Y8_9PSEU</name>
<accession>A0ABU6A7Y8</accession>
<keyword evidence="2" id="KW-1185">Reference proteome</keyword>
<evidence type="ECO:0000313" key="2">
    <source>
        <dbReference type="Proteomes" id="UP001327093"/>
    </source>
</evidence>
<reference evidence="1 2" key="1">
    <citation type="submission" date="2023-10" db="EMBL/GenBank/DDBJ databases">
        <title>Saccharopolyspora sp. nov., isolated from mangrove soil.</title>
        <authorList>
            <person name="Lu Y."/>
            <person name="Liu W."/>
        </authorList>
    </citation>
    <scope>NUCLEOTIDE SEQUENCE [LARGE SCALE GENOMIC DNA]</scope>
    <source>
        <strain evidence="1 2">S2-29</strain>
    </source>
</reference>
<comment type="caution">
    <text evidence="1">The sequence shown here is derived from an EMBL/GenBank/DDBJ whole genome shotgun (WGS) entry which is preliminary data.</text>
</comment>
<evidence type="ECO:0000313" key="1">
    <source>
        <dbReference type="EMBL" id="MEB3367606.1"/>
    </source>
</evidence>
<proteinExistence type="predicted"/>
<gene>
    <name evidence="1" type="ORF">R4I43_09310</name>
</gene>
<dbReference type="EMBL" id="JAWLNX010000005">
    <property type="protein sequence ID" value="MEB3367606.1"/>
    <property type="molecule type" value="Genomic_DNA"/>
</dbReference>